<dbReference type="Pfam" id="PF00126">
    <property type="entry name" value="HTH_1"/>
    <property type="match status" value="1"/>
</dbReference>
<evidence type="ECO:0000259" key="5">
    <source>
        <dbReference type="PROSITE" id="PS50931"/>
    </source>
</evidence>
<protein>
    <submittedName>
        <fullName evidence="6">LysR family transcriptional regulator</fullName>
    </submittedName>
</protein>
<proteinExistence type="inferred from homology"/>
<evidence type="ECO:0000256" key="4">
    <source>
        <dbReference type="ARBA" id="ARBA00023163"/>
    </source>
</evidence>
<dbReference type="SUPFAM" id="SSF53850">
    <property type="entry name" value="Periplasmic binding protein-like II"/>
    <property type="match status" value="1"/>
</dbReference>
<dbReference type="SUPFAM" id="SSF46785">
    <property type="entry name" value="Winged helix' DNA-binding domain"/>
    <property type="match status" value="1"/>
</dbReference>
<dbReference type="InterPro" id="IPR000847">
    <property type="entry name" value="LysR_HTH_N"/>
</dbReference>
<keyword evidence="2" id="KW-0805">Transcription regulation</keyword>
<accession>A0ABV8J0A6</accession>
<dbReference type="PRINTS" id="PR00039">
    <property type="entry name" value="HTHLYSR"/>
</dbReference>
<comment type="caution">
    <text evidence="6">The sequence shown here is derived from an EMBL/GenBank/DDBJ whole genome shotgun (WGS) entry which is preliminary data.</text>
</comment>
<dbReference type="InterPro" id="IPR036390">
    <property type="entry name" value="WH_DNA-bd_sf"/>
</dbReference>
<name>A0ABV8J0A6_9ACTN</name>
<dbReference type="Gene3D" id="3.40.190.10">
    <property type="entry name" value="Periplasmic binding protein-like II"/>
    <property type="match status" value="2"/>
</dbReference>
<reference evidence="7" key="1">
    <citation type="journal article" date="2019" name="Int. J. Syst. Evol. Microbiol.">
        <title>The Global Catalogue of Microorganisms (GCM) 10K type strain sequencing project: providing services to taxonomists for standard genome sequencing and annotation.</title>
        <authorList>
            <consortium name="The Broad Institute Genomics Platform"/>
            <consortium name="The Broad Institute Genome Sequencing Center for Infectious Disease"/>
            <person name="Wu L."/>
            <person name="Ma J."/>
        </authorList>
    </citation>
    <scope>NUCLEOTIDE SEQUENCE [LARGE SCALE GENOMIC DNA]</scope>
    <source>
        <strain evidence="7">TBRC 5832</strain>
    </source>
</reference>
<comment type="similarity">
    <text evidence="1">Belongs to the LysR transcriptional regulatory family.</text>
</comment>
<dbReference type="PANTHER" id="PTHR30126">
    <property type="entry name" value="HTH-TYPE TRANSCRIPTIONAL REGULATOR"/>
    <property type="match status" value="1"/>
</dbReference>
<dbReference type="RefSeq" id="WP_378069847.1">
    <property type="nucleotide sequence ID" value="NZ_JBHSBL010000019.1"/>
</dbReference>
<evidence type="ECO:0000256" key="2">
    <source>
        <dbReference type="ARBA" id="ARBA00023015"/>
    </source>
</evidence>
<keyword evidence="7" id="KW-1185">Reference proteome</keyword>
<dbReference type="InterPro" id="IPR005119">
    <property type="entry name" value="LysR_subst-bd"/>
</dbReference>
<dbReference type="PANTHER" id="PTHR30126:SF39">
    <property type="entry name" value="HTH-TYPE TRANSCRIPTIONAL REGULATOR CYSL"/>
    <property type="match status" value="1"/>
</dbReference>
<dbReference type="Pfam" id="PF03466">
    <property type="entry name" value="LysR_substrate"/>
    <property type="match status" value="1"/>
</dbReference>
<organism evidence="6 7">
    <name type="scientific">Actinoplanes subglobosus</name>
    <dbReference type="NCBI Taxonomy" id="1547892"/>
    <lineage>
        <taxon>Bacteria</taxon>
        <taxon>Bacillati</taxon>
        <taxon>Actinomycetota</taxon>
        <taxon>Actinomycetes</taxon>
        <taxon>Micromonosporales</taxon>
        <taxon>Micromonosporaceae</taxon>
        <taxon>Actinoplanes</taxon>
    </lineage>
</organism>
<dbReference type="PROSITE" id="PS50931">
    <property type="entry name" value="HTH_LYSR"/>
    <property type="match status" value="1"/>
</dbReference>
<evidence type="ECO:0000313" key="7">
    <source>
        <dbReference type="Proteomes" id="UP001595867"/>
    </source>
</evidence>
<dbReference type="EMBL" id="JBHSBL010000019">
    <property type="protein sequence ID" value="MFC4068966.1"/>
    <property type="molecule type" value="Genomic_DNA"/>
</dbReference>
<evidence type="ECO:0000256" key="1">
    <source>
        <dbReference type="ARBA" id="ARBA00009437"/>
    </source>
</evidence>
<keyword evidence="4" id="KW-0804">Transcription</keyword>
<keyword evidence="3" id="KW-0238">DNA-binding</keyword>
<evidence type="ECO:0000256" key="3">
    <source>
        <dbReference type="ARBA" id="ARBA00023125"/>
    </source>
</evidence>
<feature type="domain" description="HTH lysR-type" evidence="5">
    <location>
        <begin position="2"/>
        <end position="59"/>
    </location>
</feature>
<evidence type="ECO:0000313" key="6">
    <source>
        <dbReference type="EMBL" id="MFC4068966.1"/>
    </source>
</evidence>
<gene>
    <name evidence="6" type="ORF">ACFO0C_28885</name>
</gene>
<sequence>MPDLGSLEVLLAVAGSRSLSAAGRSLGLSQQAVSARIATLEAQTGVRLAVRTTRGTELTAAGKVVAGWADRLLQVADEVDTALAALRADARGRVRVAASLTIAEQLLPVWLVSLQTDARRRGETPAQVVLRATNSEQVVELVGAGEADLGFVEGPAVPPGLHSRVVAHDELVLVVPPGHRWTRRPAGVDADELADTPLVSREPGSGTREFLATALRRRLGDGVRQALPVLELSTTASVRAAVLAGAGPAVLSRLAVADDLQSGRLRRIAVTGLDLRRDLRAVWAGSRLPPAGAVRAFLAHIGSPPPH</sequence>
<dbReference type="InterPro" id="IPR036388">
    <property type="entry name" value="WH-like_DNA-bd_sf"/>
</dbReference>
<dbReference type="Proteomes" id="UP001595867">
    <property type="component" value="Unassembled WGS sequence"/>
</dbReference>
<dbReference type="Gene3D" id="1.10.10.10">
    <property type="entry name" value="Winged helix-like DNA-binding domain superfamily/Winged helix DNA-binding domain"/>
    <property type="match status" value="1"/>
</dbReference>